<evidence type="ECO:0000313" key="4">
    <source>
        <dbReference type="EMBL" id="EPF29570.1"/>
    </source>
</evidence>
<protein>
    <recommendedName>
        <fullName evidence="3">Glycosyl transferase family 1 domain-containing protein</fullName>
    </recommendedName>
</protein>
<keyword evidence="2" id="KW-0808">Transferase</keyword>
<evidence type="ECO:0000256" key="1">
    <source>
        <dbReference type="ARBA" id="ARBA00022676"/>
    </source>
</evidence>
<dbReference type="Gene3D" id="3.40.50.2000">
    <property type="entry name" value="Glycogen Phosphorylase B"/>
    <property type="match status" value="2"/>
</dbReference>
<evidence type="ECO:0000259" key="3">
    <source>
        <dbReference type="Pfam" id="PF00534"/>
    </source>
</evidence>
<feature type="domain" description="Glycosyl transferase family 1" evidence="3">
    <location>
        <begin position="198"/>
        <end position="356"/>
    </location>
</feature>
<organism evidence="4 5">
    <name type="scientific">Treponema medium ATCC 700293</name>
    <dbReference type="NCBI Taxonomy" id="1125700"/>
    <lineage>
        <taxon>Bacteria</taxon>
        <taxon>Pseudomonadati</taxon>
        <taxon>Spirochaetota</taxon>
        <taxon>Spirochaetia</taxon>
        <taxon>Spirochaetales</taxon>
        <taxon>Treponemataceae</taxon>
        <taxon>Treponema</taxon>
    </lineage>
</organism>
<name>A0AA87TFI0_TREMD</name>
<dbReference type="GO" id="GO:0016757">
    <property type="term" value="F:glycosyltransferase activity"/>
    <property type="evidence" value="ECO:0007669"/>
    <property type="project" value="UniProtKB-KW"/>
</dbReference>
<accession>A0AA87TFI0</accession>
<proteinExistence type="predicted"/>
<dbReference type="Proteomes" id="UP000014634">
    <property type="component" value="Unassembled WGS sequence"/>
</dbReference>
<keyword evidence="1" id="KW-0328">Glycosyltransferase</keyword>
<sequence>MKFLKLMLCPYRIEARSRREIEVVKDLIGAANTAVVELGDKECKTEIDGSTIYTYPMRFSGGVFARLPNFFRLAMNIRRLSAEVISCYDISALTIAWISTLFLPKKSKPYLVYDSHEFELGRNSSRSKFDFFCVKMMENFLIKKSVFSIMVNDTIADEVMRIYKLKERPIVVRNVQDYVEVDKNVIREYREMFYLKYDIKPSDFIVMYHGAIMNGRGIETIIEAVKSLDDVKVIILGFGRQDYINNLFEMVEDLQLSTKVFFHEAVDQTELWKYVGASDAGIVAINNICLSYYYSLPNKFFQNVQAHTPIIGVDFPEIKRMIEKYNIGLVCNSDSPDDLRYSILKLKDDKKLYSIFKLNLETVAKELCWEKEKIKLTNAYRGILLG</sequence>
<dbReference type="Pfam" id="PF00534">
    <property type="entry name" value="Glycos_transf_1"/>
    <property type="match status" value="1"/>
</dbReference>
<evidence type="ECO:0000256" key="2">
    <source>
        <dbReference type="ARBA" id="ARBA00022679"/>
    </source>
</evidence>
<dbReference type="PANTHER" id="PTHR12526:SF629">
    <property type="entry name" value="TEICHURONIC ACID BIOSYNTHESIS GLYCOSYLTRANSFERASE TUAH-RELATED"/>
    <property type="match status" value="1"/>
</dbReference>
<dbReference type="InterPro" id="IPR001296">
    <property type="entry name" value="Glyco_trans_1"/>
</dbReference>
<dbReference type="RefSeq" id="WP_016522269.1">
    <property type="nucleotide sequence ID" value="NZ_KE332517.1"/>
</dbReference>
<evidence type="ECO:0000313" key="5">
    <source>
        <dbReference type="Proteomes" id="UP000014634"/>
    </source>
</evidence>
<gene>
    <name evidence="4" type="ORF">HMPREF9195_00271</name>
</gene>
<dbReference type="AlphaFoldDB" id="A0AA87TFI0"/>
<comment type="caution">
    <text evidence="4">The sequence shown here is derived from an EMBL/GenBank/DDBJ whole genome shotgun (WGS) entry which is preliminary data.</text>
</comment>
<dbReference type="PANTHER" id="PTHR12526">
    <property type="entry name" value="GLYCOSYLTRANSFERASE"/>
    <property type="match status" value="1"/>
</dbReference>
<reference evidence="4 5" key="1">
    <citation type="submission" date="2013-04" db="EMBL/GenBank/DDBJ databases">
        <title>The Genome Sequence of Treponema medium ATCC 700293.</title>
        <authorList>
            <consortium name="The Broad Institute Genomics Platform"/>
            <person name="Earl A."/>
            <person name="Ward D."/>
            <person name="Feldgarden M."/>
            <person name="Gevers D."/>
            <person name="Leonetti C."/>
            <person name="Blanton J.M."/>
            <person name="Dewhirst F.E."/>
            <person name="Izard J."/>
            <person name="Walker B."/>
            <person name="Young S."/>
            <person name="Zeng Q."/>
            <person name="Gargeya S."/>
            <person name="Fitzgerald M."/>
            <person name="Haas B."/>
            <person name="Abouelleil A."/>
            <person name="Allen A.W."/>
            <person name="Alvarado L."/>
            <person name="Arachchi H.M."/>
            <person name="Berlin A.M."/>
            <person name="Chapman S.B."/>
            <person name="Gainer-Dewar J."/>
            <person name="Goldberg J."/>
            <person name="Griggs A."/>
            <person name="Gujja S."/>
            <person name="Hansen M."/>
            <person name="Howarth C."/>
            <person name="Imamovic A."/>
            <person name="Ireland A."/>
            <person name="Larimer J."/>
            <person name="McCowan C."/>
            <person name="Murphy C."/>
            <person name="Pearson M."/>
            <person name="Poon T.W."/>
            <person name="Priest M."/>
            <person name="Roberts A."/>
            <person name="Saif S."/>
            <person name="Shea T."/>
            <person name="Sisk P."/>
            <person name="Sykes S."/>
            <person name="Wortman J."/>
            <person name="Nusbaum C."/>
            <person name="Birren B."/>
        </authorList>
    </citation>
    <scope>NUCLEOTIDE SEQUENCE [LARGE SCALE GENOMIC DNA]</scope>
    <source>
        <strain evidence="4 5">ATCC 700293</strain>
    </source>
</reference>
<dbReference type="SUPFAM" id="SSF53756">
    <property type="entry name" value="UDP-Glycosyltransferase/glycogen phosphorylase"/>
    <property type="match status" value="1"/>
</dbReference>
<dbReference type="EMBL" id="ATFE01000003">
    <property type="protein sequence ID" value="EPF29570.1"/>
    <property type="molecule type" value="Genomic_DNA"/>
</dbReference>